<feature type="region of interest" description="Disordered" evidence="2">
    <location>
        <begin position="247"/>
        <end position="271"/>
    </location>
</feature>
<sequence>MEDKIKMLESRWKVIDELHWQIDNILAGSDLSYESEFSKQEKLYEQTKRTLNRKLTASIHQFSATPQIEIPTFSGSYSTWTTFVDLYQGAIHNNPVLSKAQKMQHLKGKLKGEAERLVQHLCISSDNYDTCWEILTHRYDNKQSLFTHQIQIFMNQSPIQAQSAKALKNLHDISMETIHAIQNLGIDTLSWDPILVHIVTEKLDPDTYASYMETRKAPRELPTFDELMDFLESKFVALEPLTNKKISTTKQQQQQAKESTPKSSTFNFQQHGRTKNFQSKGVYHTKQGRHCPLCKNEHILFHCEQFTSMAPETKCRTISQLNVCKNCLYCHGNKQCNSTKRCKECNGQHHTSLHEIYRLTSEKPKLTNKPTTSSQRNTNHVAGEFDVLLATVQLKVMSYNGTYIQMRALLDQGSQVSLITENAAQRLGLPRKHMNATVSGVGTVSNHSRGVVQLFCSSLYDDYTISTEALVMTKVLNNLPNSTFERRPWSHIQNLQLADPEYNISRPVDILLDASVYSEIVMDCILRGSLQAPIAQQTKIGWILYGNVKTFNCNAVVNNIEDIAQFWEMEEITQSSTSNATPPDDYCEQLYKTTTKRNSEGRYSVKIPMKPGFQQHLGSTKPQAVAQFKQLERRFARDKELQHKYKQFIQEYIDLDHMKQCTMPREPSFILPHHGVIRAESQTSPLRVVFNASNKSSTGHSLNELMECGPNLQQDLQTMLIRWRQYQYVYTADIEKFYRQVLVQEEDQHLQKIVWRNNNTEPIKEYQITRVTYGLKAAGYLAMRTVKQLIQDDGHNYPLAITTLDQQLYVDDLLAGNNNIADAKITQQQLIDLLQGGGFNLRKWTSNDPRLLEHLDRGQISENMLNFKHAQSNKTLGLKWNPCTDEFTFEHNINEQAKNADKQITKRSLLSDMSKLYDPLGWLSPVTVKAKILFQHIWTINRNNWDEPLPATLQKEWLQFRSEMSHIEQIKIHRWIGDMNSNVELHGFSDASEKAMSCVIYCKTTDVTGNIVIRMVAAKTKLAPLNKSVSLPRLELCAAQLLALLMKKVIESIDKPEVTKHGWTDSMVVLGWLQGDTSRWKTFVANRVREIVETMPASCWGHTRSEDNAADCASRGLSPSQLSSHALWWQGPTWLKTDENKTEKYTPEIKPPQLEMKTIKVASAMQTSSSIILGLIEKHSSIQHVMRVTSWVKRFIKNARTAKPAERSLTAYLTTMELDDAHSTIIKAVQTSYFQEEIIELLQTNTVKNKSRLLQLNPYMDKQGILRVGGRLKNSTLSESQKHPIILLNNDKLTDMLIQQAHIATLHGGARLTLAHLYQKYWIIGGGRTVKKQIRRCVKCTRFTASKNNQMMSDLPAPRVMPSRPFTHTGVDFTGQVEVKANKGRGIRTSKGYIAVFVCLSTKAIHLELVSDLSSTSFLGAFSRFCSKRSRPKHVYSDNGGNFVAAANTLTKEYKAALQTYINTDFIDSISNMGIEWHFNAPAWPKAGGLWEAAVKSMKYHLKRVIGEQKLTFEEFSTLLGQIEACLNSRPLIPLTENIEDLDYITPGHFLVGGPILSSSLTSETETFNIRTRWQLVEHMHKSFWKAWSSEYLSTLQKRCKWNRPTKNLEVGDVVLIKEDNAPPAKWHMGRVTEIYLGKDNLVRVVMLKTKNGYMKRPITKLSLLPTEEQQWNSSSNNKEEDKNKIDDSAEKQKRKTTNKRSFTSYIFTTLLILMTAISPSASQPSFNITQLNPETLIYFDKISDVQMIQDEWKMVVFYNMSTYWRACTYIEKYVDHTLSNSQKQTDIMAMASQLKHDVSELQHFNTFLQTQHQQRYRRGLINGVGYIANAMFGVLDSTFAEKYEHDISSITKNQNNMMNLYKEQISITEGEYNILKRNEEVMNKQFQIIDEHFVSLQAQVQLVRAGAAAFTASAVAAASMVANLRRIQHTLVETLTDLHHGRVETQLLRPEQLQQQLNIIARHIPNDLTLPAVNGEENIPEMYRLLRVHSRMTSNYMIFEVKIPLVNKDSYELHKTITIPQQHGKTSVSIIPTAKYIATNLKKDKIILFHDEDIHRCVHFTERLLCSLLQPIYDLKGSDAICEAQVIINKDKITTCKTELQQYSDKWIQLHRRGAWLYSCRRDCSVRIFCPADMTPATLHGTGLITLGQGCILKNDNFTIHSYNDFHNKMFMNENTAALDIPQINQLINRSNQHLLQPEDHSETLRELKQRIDAVKDEQQKFNEDAQYNNTHHYTLIYCLTAFIAISSVLVGYQKAKRECLRRKTNKVHDGEPSQGDVEMAVLEGAHPPRPAAPPRAPPLPLPHAPGTADKACSPTPQVKHTIS</sequence>
<dbReference type="Proteomes" id="UP000653454">
    <property type="component" value="Unassembled WGS sequence"/>
</dbReference>
<dbReference type="InterPro" id="IPR043128">
    <property type="entry name" value="Rev_trsase/Diguanyl_cyclase"/>
</dbReference>
<dbReference type="Gene3D" id="3.30.70.270">
    <property type="match status" value="1"/>
</dbReference>
<feature type="domain" description="Peptidase A2" evidence="4">
    <location>
        <begin position="406"/>
        <end position="442"/>
    </location>
</feature>
<dbReference type="GO" id="GO:0015074">
    <property type="term" value="P:DNA integration"/>
    <property type="evidence" value="ECO:0007669"/>
    <property type="project" value="InterPro"/>
</dbReference>
<dbReference type="Pfam" id="PF17921">
    <property type="entry name" value="Integrase_H2C2"/>
    <property type="match status" value="1"/>
</dbReference>
<dbReference type="InterPro" id="IPR001995">
    <property type="entry name" value="Peptidase_A2_cat"/>
</dbReference>
<dbReference type="Gene3D" id="3.30.420.10">
    <property type="entry name" value="Ribonuclease H-like superfamily/Ribonuclease H"/>
    <property type="match status" value="1"/>
</dbReference>
<evidence type="ECO:0000259" key="5">
    <source>
        <dbReference type="PROSITE" id="PS50994"/>
    </source>
</evidence>
<dbReference type="Pfam" id="PF05380">
    <property type="entry name" value="Peptidase_A17"/>
    <property type="match status" value="1"/>
</dbReference>
<dbReference type="InterPro" id="IPR005312">
    <property type="entry name" value="DUF1759"/>
</dbReference>
<keyword evidence="3" id="KW-0472">Membrane</keyword>
<feature type="domain" description="Integrase catalytic" evidence="5">
    <location>
        <begin position="1361"/>
        <end position="1555"/>
    </location>
</feature>
<dbReference type="Gene3D" id="3.10.10.10">
    <property type="entry name" value="HIV Type 1 Reverse Transcriptase, subunit A, domain 1"/>
    <property type="match status" value="1"/>
</dbReference>
<feature type="transmembrane region" description="Helical" evidence="3">
    <location>
        <begin position="2235"/>
        <end position="2254"/>
    </location>
</feature>
<dbReference type="InterPro" id="IPR001584">
    <property type="entry name" value="Integrase_cat-core"/>
</dbReference>
<dbReference type="EMBL" id="CAJHNJ030000158">
    <property type="protein sequence ID" value="CAG9136742.1"/>
    <property type="molecule type" value="Genomic_DNA"/>
</dbReference>
<comment type="caution">
    <text evidence="6">The sequence shown here is derived from an EMBL/GenBank/DDBJ whole genome shotgun (WGS) entry which is preliminary data.</text>
</comment>
<feature type="compositionally biased region" description="Basic and acidic residues" evidence="2">
    <location>
        <begin position="1678"/>
        <end position="1692"/>
    </location>
</feature>
<dbReference type="PROSITE" id="PS50994">
    <property type="entry name" value="INTEGRASE"/>
    <property type="match status" value="1"/>
</dbReference>
<feature type="compositionally biased region" description="Polar residues" evidence="2">
    <location>
        <begin position="2316"/>
        <end position="2325"/>
    </location>
</feature>
<evidence type="ECO:0000313" key="7">
    <source>
        <dbReference type="Proteomes" id="UP000653454"/>
    </source>
</evidence>
<dbReference type="Gene3D" id="2.40.70.10">
    <property type="entry name" value="Acid Proteases"/>
    <property type="match status" value="1"/>
</dbReference>
<dbReference type="PANTHER" id="PTHR47331">
    <property type="entry name" value="PHD-TYPE DOMAIN-CONTAINING PROTEIN"/>
    <property type="match status" value="1"/>
</dbReference>
<dbReference type="Pfam" id="PF12259">
    <property type="entry name" value="Baculo_F"/>
    <property type="match status" value="1"/>
</dbReference>
<dbReference type="GO" id="GO:0071897">
    <property type="term" value="P:DNA biosynthetic process"/>
    <property type="evidence" value="ECO:0007669"/>
    <property type="project" value="UniProtKB-ARBA"/>
</dbReference>
<evidence type="ECO:0000256" key="3">
    <source>
        <dbReference type="SAM" id="Phobius"/>
    </source>
</evidence>
<evidence type="ECO:0000313" key="6">
    <source>
        <dbReference type="EMBL" id="CAG9136742.1"/>
    </source>
</evidence>
<dbReference type="InterPro" id="IPR012337">
    <property type="entry name" value="RNaseH-like_sf"/>
</dbReference>
<dbReference type="InterPro" id="IPR008042">
    <property type="entry name" value="Retrotrans_Pao"/>
</dbReference>
<dbReference type="InterPro" id="IPR041588">
    <property type="entry name" value="Integrase_H2C2"/>
</dbReference>
<feature type="compositionally biased region" description="Pro residues" evidence="2">
    <location>
        <begin position="2289"/>
        <end position="2305"/>
    </location>
</feature>
<dbReference type="GO" id="GO:0042575">
    <property type="term" value="C:DNA polymerase complex"/>
    <property type="evidence" value="ECO:0007669"/>
    <property type="project" value="UniProtKB-ARBA"/>
</dbReference>
<dbReference type="InterPro" id="IPR021109">
    <property type="entry name" value="Peptidase_aspartic_dom_sf"/>
</dbReference>
<dbReference type="Pfam" id="PF00078">
    <property type="entry name" value="RVT_1"/>
    <property type="match status" value="1"/>
</dbReference>
<keyword evidence="3" id="KW-0812">Transmembrane</keyword>
<dbReference type="Pfam" id="PF18701">
    <property type="entry name" value="DUF5641"/>
    <property type="match status" value="1"/>
</dbReference>
<keyword evidence="7" id="KW-1185">Reference proteome</keyword>
<feature type="region of interest" description="Disordered" evidence="2">
    <location>
        <begin position="2285"/>
        <end position="2325"/>
    </location>
</feature>
<dbReference type="GO" id="GO:0004190">
    <property type="term" value="F:aspartic-type endopeptidase activity"/>
    <property type="evidence" value="ECO:0007669"/>
    <property type="project" value="InterPro"/>
</dbReference>
<dbReference type="Pfam" id="PF03564">
    <property type="entry name" value="DUF1759"/>
    <property type="match status" value="1"/>
</dbReference>
<dbReference type="GO" id="GO:0003676">
    <property type="term" value="F:nucleic acid binding"/>
    <property type="evidence" value="ECO:0007669"/>
    <property type="project" value="InterPro"/>
</dbReference>
<keyword evidence="3" id="KW-1133">Transmembrane helix</keyword>
<dbReference type="InterPro" id="IPR000477">
    <property type="entry name" value="RT_dom"/>
</dbReference>
<dbReference type="Gene3D" id="1.10.340.70">
    <property type="match status" value="1"/>
</dbReference>
<dbReference type="InterPro" id="IPR040676">
    <property type="entry name" value="DUF5641"/>
</dbReference>
<reference evidence="6" key="1">
    <citation type="submission" date="2020-11" db="EMBL/GenBank/DDBJ databases">
        <authorList>
            <person name="Whiteford S."/>
        </authorList>
    </citation>
    <scope>NUCLEOTIDE SEQUENCE</scope>
</reference>
<evidence type="ECO:0000256" key="1">
    <source>
        <dbReference type="ARBA" id="ARBA00022801"/>
    </source>
</evidence>
<keyword evidence="1" id="KW-0378">Hydrolase</keyword>
<dbReference type="InterPro" id="IPR036397">
    <property type="entry name" value="RNaseH_sf"/>
</dbReference>
<evidence type="ECO:0000259" key="4">
    <source>
        <dbReference type="PROSITE" id="PS50175"/>
    </source>
</evidence>
<dbReference type="InterPro" id="IPR043502">
    <property type="entry name" value="DNA/RNA_pol_sf"/>
</dbReference>
<evidence type="ECO:0000256" key="2">
    <source>
        <dbReference type="SAM" id="MobiDB-lite"/>
    </source>
</evidence>
<dbReference type="InterPro" id="IPR022048">
    <property type="entry name" value="Envelope_fusion-like"/>
</dbReference>
<feature type="region of interest" description="Disordered" evidence="2">
    <location>
        <begin position="1668"/>
        <end position="1697"/>
    </location>
</feature>
<accession>A0A8S4GD21</accession>
<organism evidence="6 7">
    <name type="scientific">Plutella xylostella</name>
    <name type="common">Diamondback moth</name>
    <name type="synonym">Plutella maculipennis</name>
    <dbReference type="NCBI Taxonomy" id="51655"/>
    <lineage>
        <taxon>Eukaryota</taxon>
        <taxon>Metazoa</taxon>
        <taxon>Ecdysozoa</taxon>
        <taxon>Arthropoda</taxon>
        <taxon>Hexapoda</taxon>
        <taxon>Insecta</taxon>
        <taxon>Pterygota</taxon>
        <taxon>Neoptera</taxon>
        <taxon>Endopterygota</taxon>
        <taxon>Lepidoptera</taxon>
        <taxon>Glossata</taxon>
        <taxon>Ditrysia</taxon>
        <taxon>Yponomeutoidea</taxon>
        <taxon>Plutellidae</taxon>
        <taxon>Plutella</taxon>
    </lineage>
</organism>
<gene>
    <name evidence="6" type="ORF">PLXY2_LOCUS15010</name>
</gene>
<proteinExistence type="predicted"/>
<name>A0A8S4GD21_PLUXY</name>
<dbReference type="PROSITE" id="PS50175">
    <property type="entry name" value="ASP_PROT_RETROV"/>
    <property type="match status" value="1"/>
</dbReference>
<dbReference type="GO" id="GO:0006508">
    <property type="term" value="P:proteolysis"/>
    <property type="evidence" value="ECO:0007669"/>
    <property type="project" value="InterPro"/>
</dbReference>
<dbReference type="SUPFAM" id="SSF53098">
    <property type="entry name" value="Ribonuclease H-like"/>
    <property type="match status" value="1"/>
</dbReference>
<dbReference type="SUPFAM" id="SSF56672">
    <property type="entry name" value="DNA/RNA polymerases"/>
    <property type="match status" value="1"/>
</dbReference>
<protein>
    <submittedName>
        <fullName evidence="6">(diamondback moth) hypothetical protein</fullName>
    </submittedName>
</protein>